<evidence type="ECO:0000313" key="3">
    <source>
        <dbReference type="EMBL" id="KOS16173.1"/>
    </source>
</evidence>
<reference evidence="3 4" key="1">
    <citation type="submission" date="2015-07" db="EMBL/GenBank/DDBJ databases">
        <title>Draft Genome Sequence of Malassezia furfur CBS1878 and Malassezia pachydermatis CBS1879.</title>
        <authorList>
            <person name="Triana S."/>
            <person name="Ohm R."/>
            <person name="Gonzalez A."/>
            <person name="DeCock H."/>
            <person name="Restrepo S."/>
            <person name="Celis A."/>
        </authorList>
    </citation>
    <scope>NUCLEOTIDE SEQUENCE [LARGE SCALE GENOMIC DNA]</scope>
    <source>
        <strain evidence="3 4">CBS 1879</strain>
    </source>
</reference>
<proteinExistence type="predicted"/>
<dbReference type="InterPro" id="IPR000195">
    <property type="entry name" value="Rab-GAP-TBC_dom"/>
</dbReference>
<dbReference type="Gene3D" id="1.10.472.80">
    <property type="entry name" value="Ypt/Rab-GAP domain of gyp1p, domain 3"/>
    <property type="match status" value="1"/>
</dbReference>
<dbReference type="VEuPathDB" id="FungiDB:Malapachy_2934"/>
<dbReference type="Pfam" id="PF00566">
    <property type="entry name" value="RabGAP-TBC"/>
    <property type="match status" value="1"/>
</dbReference>
<feature type="region of interest" description="Disordered" evidence="1">
    <location>
        <begin position="1"/>
        <end position="90"/>
    </location>
</feature>
<dbReference type="InterPro" id="IPR050302">
    <property type="entry name" value="Rab_GAP_TBC_domain"/>
</dbReference>
<comment type="caution">
    <text evidence="3">The sequence shown here is derived from an EMBL/GenBank/DDBJ whole genome shotgun (WGS) entry which is preliminary data.</text>
</comment>
<dbReference type="RefSeq" id="XP_017993805.1">
    <property type="nucleotide sequence ID" value="XM_018137418.1"/>
</dbReference>
<keyword evidence="4" id="KW-1185">Reference proteome</keyword>
<name>A0A0M9VR38_9BASI</name>
<accession>A0A0M9VR38</accession>
<feature type="compositionally biased region" description="Polar residues" evidence="1">
    <location>
        <begin position="40"/>
        <end position="57"/>
    </location>
</feature>
<dbReference type="PROSITE" id="PS50086">
    <property type="entry name" value="TBC_RABGAP"/>
    <property type="match status" value="1"/>
</dbReference>
<evidence type="ECO:0000259" key="2">
    <source>
        <dbReference type="PROSITE" id="PS50086"/>
    </source>
</evidence>
<dbReference type="GO" id="GO:0031267">
    <property type="term" value="F:small GTPase binding"/>
    <property type="evidence" value="ECO:0007669"/>
    <property type="project" value="TreeGrafter"/>
</dbReference>
<dbReference type="Proteomes" id="UP000037751">
    <property type="component" value="Unassembled WGS sequence"/>
</dbReference>
<dbReference type="EMBL" id="LGAV01000001">
    <property type="protein sequence ID" value="KOS16173.1"/>
    <property type="molecule type" value="Genomic_DNA"/>
</dbReference>
<dbReference type="GeneID" id="28729294"/>
<feature type="domain" description="Rab-GAP TBC" evidence="2">
    <location>
        <begin position="188"/>
        <end position="417"/>
    </location>
</feature>
<dbReference type="STRING" id="77020.A0A0M9VR38"/>
<organism evidence="3 4">
    <name type="scientific">Malassezia pachydermatis</name>
    <dbReference type="NCBI Taxonomy" id="77020"/>
    <lineage>
        <taxon>Eukaryota</taxon>
        <taxon>Fungi</taxon>
        <taxon>Dikarya</taxon>
        <taxon>Basidiomycota</taxon>
        <taxon>Ustilaginomycotina</taxon>
        <taxon>Malasseziomycetes</taxon>
        <taxon>Malasseziales</taxon>
        <taxon>Malasseziaceae</taxon>
        <taxon>Malassezia</taxon>
    </lineage>
</organism>
<dbReference type="InterPro" id="IPR035969">
    <property type="entry name" value="Rab-GAP_TBC_sf"/>
</dbReference>
<dbReference type="Gene3D" id="1.10.8.270">
    <property type="entry name" value="putative rabgap domain of human tbc1 domain family member 14 like domains"/>
    <property type="match status" value="1"/>
</dbReference>
<dbReference type="SMART" id="SM00164">
    <property type="entry name" value="TBC"/>
    <property type="match status" value="1"/>
</dbReference>
<dbReference type="SUPFAM" id="SSF47923">
    <property type="entry name" value="Ypt/Rab-GAP domain of gyp1p"/>
    <property type="match status" value="2"/>
</dbReference>
<dbReference type="Gene3D" id="1.10.10.750">
    <property type="entry name" value="Ypt/Rab-GAP domain of gyp1p, domain 1"/>
    <property type="match status" value="1"/>
</dbReference>
<protein>
    <recommendedName>
        <fullName evidence="2">Rab-GAP TBC domain-containing protein</fullName>
    </recommendedName>
</protein>
<dbReference type="PANTHER" id="PTHR47219:SF9">
    <property type="entry name" value="GTPASE ACTIVATING PROTEIN AND CENTROSOME-ASSOCIATED, ISOFORM B"/>
    <property type="match status" value="1"/>
</dbReference>
<sequence>MTVTDANGELVVVRSPLRAEHASSTPSTTSFAIPGEPRRSSASIPQAPSPLSQSVSSLGPVAKDDVPPEEPLPETPPHTDTPETPAEAAPAPPAQAILPKANASSNLTRMPHLPPKPRAEEAKHLADFSAMMQAAKQAEKQRVLSSSSERRKRMDEEAQVRPVWDQEILPCWTRAREERKYHDLWWGGIPPSLRGRLWPRACGNNLMLSHNLFAKALAAVQAAQAADQFPASLLNAIKVDMASTLPSLRLFDEQAGPLSQDLTHLLLAYVYVRADEASQREQQSTLDLASLHDLYDLYVPGTAPIAAMLLMNVSPPHALIVLMNLIASKSWLKTLHRLERRQSVDSHSRDAIQEQLQGYERVFSSLLAERMPDIYANLHKMGIRPQDYVRPWIQTMFAPWLEIDTVSRLWDIIMLEQGDAILFRIALAMVSLLEPRLYVRDTEELQSVLHGTNKGAIRVWRRDVYGISDDTSPPQDQIYAQYQMSEKAVFEQLHAQEGWWKDLTLRRLLDRELNQ</sequence>
<gene>
    <name evidence="3" type="ORF">Malapachy_2934</name>
</gene>
<dbReference type="OrthoDB" id="289721at2759"/>
<evidence type="ECO:0000313" key="4">
    <source>
        <dbReference type="Proteomes" id="UP000037751"/>
    </source>
</evidence>
<evidence type="ECO:0000256" key="1">
    <source>
        <dbReference type="SAM" id="MobiDB-lite"/>
    </source>
</evidence>
<dbReference type="AlphaFoldDB" id="A0A0M9VR38"/>
<dbReference type="GO" id="GO:0005096">
    <property type="term" value="F:GTPase activator activity"/>
    <property type="evidence" value="ECO:0007669"/>
    <property type="project" value="TreeGrafter"/>
</dbReference>
<dbReference type="PANTHER" id="PTHR47219">
    <property type="entry name" value="RAB GTPASE-ACTIVATING PROTEIN 1-LIKE"/>
    <property type="match status" value="1"/>
</dbReference>
<feature type="compositionally biased region" description="Polar residues" evidence="1">
    <location>
        <begin position="22"/>
        <end position="31"/>
    </location>
</feature>